<dbReference type="InterPro" id="IPR017871">
    <property type="entry name" value="ABC_transporter-like_CS"/>
</dbReference>
<sequence length="249" mass="27153">MPDPKVKIAWKKVTKRFDDKLVLDGLNLEAHEGRSLVIIGGSGSGKSVTIKLALGLLAPDAGRVEIDGRKISCNREDDPGVSQIGMLFQSGALFDSLNIWRNVAFRLLNADHMKPKLARERAIEAMEQVELSPSVAEQNPSELSGGMLKRVALARAIVTNPKILFFDEPTTGLDPVTADVINKLIVRQVKNLGATAVSITHDMASMRTIADDVAMIRDGKILWRGPLEDVNTCVEPEVCRFVEGRSDGD</sequence>
<evidence type="ECO:0000256" key="2">
    <source>
        <dbReference type="ARBA" id="ARBA00022741"/>
    </source>
</evidence>
<gene>
    <name evidence="5" type="ORF">DDZ18_06665</name>
</gene>
<keyword evidence="6" id="KW-1185">Reference proteome</keyword>
<dbReference type="GO" id="GO:0005524">
    <property type="term" value="F:ATP binding"/>
    <property type="evidence" value="ECO:0007669"/>
    <property type="project" value="UniProtKB-KW"/>
</dbReference>
<evidence type="ECO:0000259" key="4">
    <source>
        <dbReference type="PROSITE" id="PS50893"/>
    </source>
</evidence>
<dbReference type="AlphaFoldDB" id="A0A2U2BUY6"/>
<organism evidence="5 6">
    <name type="scientific">Marinicauda salina</name>
    <dbReference type="NCBI Taxonomy" id="2135793"/>
    <lineage>
        <taxon>Bacteria</taxon>
        <taxon>Pseudomonadati</taxon>
        <taxon>Pseudomonadota</taxon>
        <taxon>Alphaproteobacteria</taxon>
        <taxon>Maricaulales</taxon>
        <taxon>Maricaulaceae</taxon>
        <taxon>Marinicauda</taxon>
    </lineage>
</organism>
<dbReference type="PROSITE" id="PS00211">
    <property type="entry name" value="ABC_TRANSPORTER_1"/>
    <property type="match status" value="1"/>
</dbReference>
<dbReference type="OrthoDB" id="9802264at2"/>
<dbReference type="Proteomes" id="UP000245168">
    <property type="component" value="Unassembled WGS sequence"/>
</dbReference>
<dbReference type="RefSeq" id="WP_109253077.1">
    <property type="nucleotide sequence ID" value="NZ_QEXV01000003.1"/>
</dbReference>
<proteinExistence type="predicted"/>
<dbReference type="PANTHER" id="PTHR43023">
    <property type="entry name" value="PROTEIN TRIGALACTOSYLDIACYLGLYCEROL 3, CHLOROPLASTIC"/>
    <property type="match status" value="1"/>
</dbReference>
<name>A0A2U2BUY6_9PROT</name>
<feature type="domain" description="ABC transporter" evidence="4">
    <location>
        <begin position="8"/>
        <end position="243"/>
    </location>
</feature>
<protein>
    <submittedName>
        <fullName evidence="5">ABC transporter ATP-binding protein</fullName>
    </submittedName>
</protein>
<dbReference type="SUPFAM" id="SSF52540">
    <property type="entry name" value="P-loop containing nucleoside triphosphate hydrolases"/>
    <property type="match status" value="1"/>
</dbReference>
<dbReference type="Gene3D" id="3.40.50.300">
    <property type="entry name" value="P-loop containing nucleotide triphosphate hydrolases"/>
    <property type="match status" value="1"/>
</dbReference>
<dbReference type="InterPro" id="IPR003439">
    <property type="entry name" value="ABC_transporter-like_ATP-bd"/>
</dbReference>
<dbReference type="InterPro" id="IPR027417">
    <property type="entry name" value="P-loop_NTPase"/>
</dbReference>
<evidence type="ECO:0000313" key="5">
    <source>
        <dbReference type="EMBL" id="PWE17846.1"/>
    </source>
</evidence>
<dbReference type="EMBL" id="QEXV01000003">
    <property type="protein sequence ID" value="PWE17846.1"/>
    <property type="molecule type" value="Genomic_DNA"/>
</dbReference>
<evidence type="ECO:0000256" key="1">
    <source>
        <dbReference type="ARBA" id="ARBA00022448"/>
    </source>
</evidence>
<dbReference type="PROSITE" id="PS50893">
    <property type="entry name" value="ABC_TRANSPORTER_2"/>
    <property type="match status" value="1"/>
</dbReference>
<keyword evidence="3 5" id="KW-0067">ATP-binding</keyword>
<dbReference type="SMART" id="SM00382">
    <property type="entry name" value="AAA"/>
    <property type="match status" value="1"/>
</dbReference>
<keyword evidence="2" id="KW-0547">Nucleotide-binding</keyword>
<evidence type="ECO:0000256" key="3">
    <source>
        <dbReference type="ARBA" id="ARBA00022840"/>
    </source>
</evidence>
<comment type="caution">
    <text evidence="5">The sequence shown here is derived from an EMBL/GenBank/DDBJ whole genome shotgun (WGS) entry which is preliminary data.</text>
</comment>
<evidence type="ECO:0000313" key="6">
    <source>
        <dbReference type="Proteomes" id="UP000245168"/>
    </source>
</evidence>
<reference evidence="6" key="1">
    <citation type="submission" date="2018-05" db="EMBL/GenBank/DDBJ databases">
        <authorList>
            <person name="Liu B.-T."/>
        </authorList>
    </citation>
    <scope>NUCLEOTIDE SEQUENCE [LARGE SCALE GENOMIC DNA]</scope>
    <source>
        <strain evidence="6">WD6-1</strain>
    </source>
</reference>
<dbReference type="PANTHER" id="PTHR43023:SF3">
    <property type="entry name" value="PROTEIN TRIGALACTOSYLDIACYLGLYCEROL 3, CHLOROPLASTIC"/>
    <property type="match status" value="1"/>
</dbReference>
<keyword evidence="1" id="KW-0813">Transport</keyword>
<dbReference type="Pfam" id="PF00005">
    <property type="entry name" value="ABC_tran"/>
    <property type="match status" value="1"/>
</dbReference>
<dbReference type="InterPro" id="IPR003593">
    <property type="entry name" value="AAA+_ATPase"/>
</dbReference>
<accession>A0A2U2BUY6</accession>
<dbReference type="GO" id="GO:0016887">
    <property type="term" value="F:ATP hydrolysis activity"/>
    <property type="evidence" value="ECO:0007669"/>
    <property type="project" value="InterPro"/>
</dbReference>